<dbReference type="STRING" id="572478.Vdis_2244"/>
<reference evidence="2" key="2">
    <citation type="journal article" date="2010" name="Stand. Genomic Sci.">
        <title>Complete genome sequence of Vulcanisaeta distributa type strain (IC-017T).</title>
        <authorList>
            <person name="Mavromatis K."/>
            <person name="Sikorski J."/>
            <person name="Pabst E."/>
            <person name="Teshima H."/>
            <person name="Lapidus A."/>
            <person name="Lucas S."/>
            <person name="Nolan M."/>
            <person name="Glavina Del Rio T."/>
            <person name="Cheng J."/>
            <person name="Bruce D."/>
            <person name="Goodwin L."/>
            <person name="Pitluck S."/>
            <person name="Liolios K."/>
            <person name="Ivanova N."/>
            <person name="Mikhailova N."/>
            <person name="Pati A."/>
            <person name="Chen A."/>
            <person name="Palaniappan K."/>
            <person name="Land M."/>
            <person name="Hauser L."/>
            <person name="Chang Y."/>
            <person name="Jeffries C."/>
            <person name="Rohde M."/>
            <person name="Spring S."/>
            <person name="Goker M."/>
            <person name="Wirth R."/>
            <person name="Woyke T."/>
            <person name="Bristow J."/>
            <person name="Eisen J."/>
            <person name="Markowitz V."/>
            <person name="Hugenholtz P."/>
            <person name="Klenk H."/>
            <person name="Kyrpides N."/>
        </authorList>
    </citation>
    <scope>NUCLEOTIDE SEQUENCE [LARGE SCALE GENOMIC DNA]</scope>
    <source>
        <strain evidence="2">DSM 14429 / JCM 11212 / NBRC 100878 / IC-017</strain>
    </source>
</reference>
<dbReference type="KEGG" id="vdi:Vdis_2244"/>
<sequence length="44" mass="5321">MPNGTLNKCTIKLYEDIDRIDRLNNDGTLMINKDKLLWWVKYHK</sequence>
<dbReference type="eggNOG" id="arCOG14771">
    <property type="taxonomic scope" value="Archaea"/>
</dbReference>
<evidence type="ECO:0000313" key="1">
    <source>
        <dbReference type="EMBL" id="ADN51612.1"/>
    </source>
</evidence>
<gene>
    <name evidence="1" type="ordered locus">Vdis_2244</name>
</gene>
<evidence type="ECO:0000313" key="2">
    <source>
        <dbReference type="Proteomes" id="UP000006681"/>
    </source>
</evidence>
<proteinExistence type="predicted"/>
<organism evidence="1 2">
    <name type="scientific">Vulcanisaeta distributa (strain DSM 14429 / JCM 11212 / NBRC 100878 / IC-017)</name>
    <dbReference type="NCBI Taxonomy" id="572478"/>
    <lineage>
        <taxon>Archaea</taxon>
        <taxon>Thermoproteota</taxon>
        <taxon>Thermoprotei</taxon>
        <taxon>Thermoproteales</taxon>
        <taxon>Thermoproteaceae</taxon>
        <taxon>Vulcanisaeta</taxon>
    </lineage>
</organism>
<dbReference type="HOGENOM" id="CLU_3210955_0_0_2"/>
<name>E1QQC5_VULDI</name>
<protein>
    <submittedName>
        <fullName evidence="1">Arylsulfatase regulator Fe-S oxidoreductase</fullName>
    </submittedName>
</protein>
<dbReference type="EMBL" id="CP002100">
    <property type="protein sequence ID" value="ADN51612.1"/>
    <property type="molecule type" value="Genomic_DNA"/>
</dbReference>
<accession>E1QQC5</accession>
<dbReference type="AlphaFoldDB" id="E1QQC5"/>
<reference evidence="1 2" key="1">
    <citation type="journal article" date="2010" name="Stand. Genomic Sci.">
        <title>Complete genome sequence of Vulcanisaeta distributa type strain (IC-017).</title>
        <authorList>
            <person name="Mavromatis K."/>
            <person name="Sikorski J."/>
            <person name="Pabst E."/>
            <person name="Teshima H."/>
            <person name="Lapidus A."/>
            <person name="Lucas S."/>
            <person name="Nolan M."/>
            <person name="Glavina Del Rio T."/>
            <person name="Cheng J.F."/>
            <person name="Bruce D."/>
            <person name="Goodwin L."/>
            <person name="Pitluck S."/>
            <person name="Liolios K."/>
            <person name="Ivanova N."/>
            <person name="Mikhailova N."/>
            <person name="Pati A."/>
            <person name="Chen A."/>
            <person name="Palaniappan K."/>
            <person name="Land M."/>
            <person name="Hauser L."/>
            <person name="Chang Y.J."/>
            <person name="Jeffries C.D."/>
            <person name="Rohde M."/>
            <person name="Spring S."/>
            <person name="Goker M."/>
            <person name="Wirth R."/>
            <person name="Woyke T."/>
            <person name="Bristow J."/>
            <person name="Eisen J.A."/>
            <person name="Markowitz V."/>
            <person name="Hugenholtz P."/>
            <person name="Klenk H.P."/>
            <person name="Kyrpides N.C."/>
        </authorList>
    </citation>
    <scope>NUCLEOTIDE SEQUENCE [LARGE SCALE GENOMIC DNA]</scope>
    <source>
        <strain evidence="2">DSM 14429 / JCM 11212 / NBRC 100878 / IC-017</strain>
    </source>
</reference>
<dbReference type="Proteomes" id="UP000006681">
    <property type="component" value="Chromosome"/>
</dbReference>
<keyword evidence="2" id="KW-1185">Reference proteome</keyword>